<dbReference type="Proteomes" id="UP001580928">
    <property type="component" value="Unassembled WGS sequence"/>
</dbReference>
<dbReference type="Gene3D" id="2.60.120.10">
    <property type="entry name" value="Jelly Rolls"/>
    <property type="match status" value="2"/>
</dbReference>
<keyword evidence="4" id="KW-1185">Reference proteome</keyword>
<evidence type="ECO:0000313" key="3">
    <source>
        <dbReference type="EMBL" id="MFB5944297.1"/>
    </source>
</evidence>
<evidence type="ECO:0000256" key="2">
    <source>
        <dbReference type="ARBA" id="ARBA00022833"/>
    </source>
</evidence>
<reference evidence="3 4" key="1">
    <citation type="submission" date="2024-04" db="EMBL/GenBank/DDBJ databases">
        <title>Albibacterium profundi sp. nov., isolated from sediment of the Challenger Deep of Mariana Trench.</title>
        <authorList>
            <person name="Wang Y."/>
        </authorList>
    </citation>
    <scope>NUCLEOTIDE SEQUENCE [LARGE SCALE GENOMIC DNA]</scope>
    <source>
        <strain evidence="3 4">RHL897</strain>
    </source>
</reference>
<gene>
    <name evidence="3" type="ORF">WKR92_00485</name>
</gene>
<dbReference type="SUPFAM" id="SSF51182">
    <property type="entry name" value="RmlC-like cupins"/>
    <property type="match status" value="1"/>
</dbReference>
<evidence type="ECO:0000313" key="4">
    <source>
        <dbReference type="Proteomes" id="UP001580928"/>
    </source>
</evidence>
<dbReference type="InterPro" id="IPR011051">
    <property type="entry name" value="RmlC_Cupin_sf"/>
</dbReference>
<protein>
    <submittedName>
        <fullName evidence="3">Class I mannose-6-phosphate isomerase</fullName>
    </submittedName>
</protein>
<dbReference type="RefSeq" id="WP_375555878.1">
    <property type="nucleotide sequence ID" value="NZ_JBBVGT010000001.1"/>
</dbReference>
<sequence length="611" mass="70144">MEIKEITRKTTQEIMPPHVCERTQSGKDYNLYPFHSLGGGKISNGYPSLADWMASQKVIKIDGYVGVDWHYIIGRLGPLLEGKGLRVNWVMMENFMHSQEEIEQLVQPYMGEEGSVWGYNADLSLRDFFRPEALTAIQLDQDTDLNIIIGTGAALAAISEVDQSPKNRPTEIPLVYIDLPKNELLYRMRAGSIGNFGGEPTGDDQTMYKRFYFVDWRVCNQHKESLLKEITIFADSQWTDTISWLFAEDLFAGIKKLSTSVFRPRPWFDPGVWGGQWMKKHFPQLSRDEPNYAWSFEIIAPENGLVFESDGNLLEVSFDTLMFQESKAILGRHEATFGTYFPIRFNFLDTFSGGNLSIQSHPSLSYVQKEFGETFTQDETYYILDSKADSIVYLGFKDNINPEEFRQTLEDSHEHDQEVDVNRFLQSFNANKHDFFLIPNQTIHSSGSDNLVLEISATPYIYTFKMYDWLQKDSQGKSRPINIEHGFNNLNFERKGERVSQELVSKPEVIEVGGDWQVVHLPTHTEHYYDVHRLEFNTEIEQQTEDGVHILMLVDGTRIEVETQDGTKTQFNYAETFIVPASAKSYRLINKGSVSAKVIKAFVKNKADETI</sequence>
<dbReference type="GO" id="GO:0016853">
    <property type="term" value="F:isomerase activity"/>
    <property type="evidence" value="ECO:0007669"/>
    <property type="project" value="UniProtKB-KW"/>
</dbReference>
<dbReference type="InterPro" id="IPR051804">
    <property type="entry name" value="Carb_Metab_Reg_Kinase/Isom"/>
</dbReference>
<keyword evidence="3" id="KW-0413">Isomerase</keyword>
<dbReference type="PANTHER" id="PTHR42742">
    <property type="entry name" value="TRANSCRIPTIONAL REPRESSOR MPRA"/>
    <property type="match status" value="1"/>
</dbReference>
<evidence type="ECO:0000256" key="1">
    <source>
        <dbReference type="ARBA" id="ARBA00022723"/>
    </source>
</evidence>
<dbReference type="EMBL" id="JBBVGT010000001">
    <property type="protein sequence ID" value="MFB5944297.1"/>
    <property type="molecule type" value="Genomic_DNA"/>
</dbReference>
<dbReference type="CDD" id="cd07010">
    <property type="entry name" value="cupin_PMI_type_I_N_bac"/>
    <property type="match status" value="1"/>
</dbReference>
<keyword evidence="1" id="KW-0479">Metal-binding</keyword>
<keyword evidence="2" id="KW-0862">Zinc</keyword>
<dbReference type="PANTHER" id="PTHR42742:SF3">
    <property type="entry name" value="FRUCTOKINASE"/>
    <property type="match status" value="1"/>
</dbReference>
<organism evidence="3 4">
    <name type="scientific">Albibacterium profundi</name>
    <dbReference type="NCBI Taxonomy" id="3134906"/>
    <lineage>
        <taxon>Bacteria</taxon>
        <taxon>Pseudomonadati</taxon>
        <taxon>Bacteroidota</taxon>
        <taxon>Sphingobacteriia</taxon>
        <taxon>Sphingobacteriales</taxon>
        <taxon>Sphingobacteriaceae</taxon>
        <taxon>Albibacterium</taxon>
    </lineage>
</organism>
<accession>A0ABV5C9S7</accession>
<dbReference type="InterPro" id="IPR014710">
    <property type="entry name" value="RmlC-like_jellyroll"/>
</dbReference>
<proteinExistence type="predicted"/>
<comment type="caution">
    <text evidence="3">The sequence shown here is derived from an EMBL/GenBank/DDBJ whole genome shotgun (WGS) entry which is preliminary data.</text>
</comment>
<name>A0ABV5C9S7_9SPHI</name>